<dbReference type="Proteomes" id="UP000266183">
    <property type="component" value="Chromosome"/>
</dbReference>
<dbReference type="EMBL" id="CP032382">
    <property type="protein sequence ID" value="AYB32052.1"/>
    <property type="molecule type" value="Genomic_DNA"/>
</dbReference>
<keyword evidence="4" id="KW-1134">Transmembrane beta strand</keyword>
<dbReference type="PANTHER" id="PTHR30026:SF23">
    <property type="entry name" value="TO APRF-PUTATIVE OUTER MEMBRANE EFFLUX PROTEIN OR SECRETED ALKALINE PHOSPHATASE-RELATED"/>
    <property type="match status" value="1"/>
</dbReference>
<evidence type="ECO:0000256" key="5">
    <source>
        <dbReference type="ARBA" id="ARBA00022692"/>
    </source>
</evidence>
<evidence type="ECO:0000256" key="1">
    <source>
        <dbReference type="ARBA" id="ARBA00004442"/>
    </source>
</evidence>
<comment type="subcellular location">
    <subcellularLocation>
        <location evidence="1">Cell outer membrane</location>
    </subcellularLocation>
</comment>
<sequence length="485" mass="55719">MSRMHDCLFIVFLVLSLLYAHPGRTQSAMDSIFALSDTSRTLPLDQFYKIILKNHPVVKQAELLDEVAQQELRLARGSFDPKVVSSLDHKEFEDKTYYSKLDAYLTFPTWFPVNPKVGYTRATGQLVNNEDIISGGEQFYAGVAIPLGKGLLTDERRTAVRQAEIFNSITTAEQVKIINKILLEAAKDYWQWYYAYYQYKLSSQSVGIAEEIFSRIKLNMQQGEAAVIDTIQARIALQSRRVESQEAWVVFQNMGITISNYVWSEQGDALQVGLNIAPIMTHDDQAFLNQELLQDLVIKAKENHPELVKLSLKLNQLELERALAREFLKPQLDINYSLLSQPSAPHRVNPLNDYKIGLDFFFPIFLRKERSKVALTKLKIDNTQYQQRQSEREIINEINTTFNQLQNTLAVMKQQQEIVELYDRLLKSELLNLENGESDLFKINIQQEKLLLAQSKLLKLMADLQKQKASLYWSAGIKNLNSAID</sequence>
<dbReference type="RefSeq" id="WP_119755313.1">
    <property type="nucleotide sequence ID" value="NZ_CP032382.1"/>
</dbReference>
<name>A0A385SMI5_9BACT</name>
<dbReference type="KEGG" id="chk:D4L85_16400"/>
<dbReference type="Pfam" id="PF02321">
    <property type="entry name" value="OEP"/>
    <property type="match status" value="1"/>
</dbReference>
<proteinExistence type="inferred from homology"/>
<keyword evidence="6" id="KW-0472">Membrane</keyword>
<keyword evidence="5" id="KW-0812">Transmembrane</keyword>
<reference evidence="9" key="1">
    <citation type="submission" date="2018-09" db="EMBL/GenBank/DDBJ databases">
        <title>Chryseolinea sp. KIS68-18 isolated from soil.</title>
        <authorList>
            <person name="Weon H.-Y."/>
            <person name="Kwon S.-W."/>
            <person name="Lee S.A."/>
        </authorList>
    </citation>
    <scope>NUCLEOTIDE SEQUENCE [LARGE SCALE GENOMIC DNA]</scope>
    <source>
        <strain evidence="9">KIS68-18</strain>
    </source>
</reference>
<keyword evidence="9" id="KW-1185">Reference proteome</keyword>
<dbReference type="GO" id="GO:1990281">
    <property type="term" value="C:efflux pump complex"/>
    <property type="evidence" value="ECO:0007669"/>
    <property type="project" value="TreeGrafter"/>
</dbReference>
<dbReference type="InterPro" id="IPR003423">
    <property type="entry name" value="OMP_efflux"/>
</dbReference>
<keyword evidence="7" id="KW-0998">Cell outer membrane</keyword>
<evidence type="ECO:0000256" key="7">
    <source>
        <dbReference type="ARBA" id="ARBA00023237"/>
    </source>
</evidence>
<evidence type="ECO:0000256" key="4">
    <source>
        <dbReference type="ARBA" id="ARBA00022452"/>
    </source>
</evidence>
<organism evidence="8 9">
    <name type="scientific">Chryseolinea soli</name>
    <dbReference type="NCBI Taxonomy" id="2321403"/>
    <lineage>
        <taxon>Bacteria</taxon>
        <taxon>Pseudomonadati</taxon>
        <taxon>Bacteroidota</taxon>
        <taxon>Cytophagia</taxon>
        <taxon>Cytophagales</taxon>
        <taxon>Fulvivirgaceae</taxon>
        <taxon>Chryseolinea</taxon>
    </lineage>
</organism>
<evidence type="ECO:0000256" key="6">
    <source>
        <dbReference type="ARBA" id="ARBA00023136"/>
    </source>
</evidence>
<dbReference type="GO" id="GO:0015562">
    <property type="term" value="F:efflux transmembrane transporter activity"/>
    <property type="evidence" value="ECO:0007669"/>
    <property type="project" value="InterPro"/>
</dbReference>
<protein>
    <submittedName>
        <fullName evidence="8">TolC family protein</fullName>
    </submittedName>
</protein>
<dbReference type="Gene3D" id="1.20.1600.10">
    <property type="entry name" value="Outer membrane efflux proteins (OEP)"/>
    <property type="match status" value="1"/>
</dbReference>
<evidence type="ECO:0000313" key="8">
    <source>
        <dbReference type="EMBL" id="AYB32052.1"/>
    </source>
</evidence>
<evidence type="ECO:0000256" key="3">
    <source>
        <dbReference type="ARBA" id="ARBA00022448"/>
    </source>
</evidence>
<gene>
    <name evidence="8" type="ORF">D4L85_16400</name>
</gene>
<dbReference type="SUPFAM" id="SSF56954">
    <property type="entry name" value="Outer membrane efflux proteins (OEP)"/>
    <property type="match status" value="1"/>
</dbReference>
<comment type="similarity">
    <text evidence="2">Belongs to the outer membrane factor (OMF) (TC 1.B.17) family.</text>
</comment>
<evidence type="ECO:0000313" key="9">
    <source>
        <dbReference type="Proteomes" id="UP000266183"/>
    </source>
</evidence>
<dbReference type="PANTHER" id="PTHR30026">
    <property type="entry name" value="OUTER MEMBRANE PROTEIN TOLC"/>
    <property type="match status" value="1"/>
</dbReference>
<keyword evidence="3" id="KW-0813">Transport</keyword>
<dbReference type="GO" id="GO:0015288">
    <property type="term" value="F:porin activity"/>
    <property type="evidence" value="ECO:0007669"/>
    <property type="project" value="TreeGrafter"/>
</dbReference>
<accession>A0A385SMI5</accession>
<dbReference type="AlphaFoldDB" id="A0A385SMI5"/>
<dbReference type="OrthoDB" id="581172at2"/>
<evidence type="ECO:0000256" key="2">
    <source>
        <dbReference type="ARBA" id="ARBA00007613"/>
    </source>
</evidence>
<dbReference type="GO" id="GO:0009279">
    <property type="term" value="C:cell outer membrane"/>
    <property type="evidence" value="ECO:0007669"/>
    <property type="project" value="UniProtKB-SubCell"/>
</dbReference>
<dbReference type="InterPro" id="IPR051906">
    <property type="entry name" value="TolC-like"/>
</dbReference>